<dbReference type="InterPro" id="IPR036514">
    <property type="entry name" value="SGNH_hydro_sf"/>
</dbReference>
<reference evidence="1" key="1">
    <citation type="submission" date="2019-09" db="EMBL/GenBank/DDBJ databases">
        <title>Draft genome information of white flower Hibiscus syriacus.</title>
        <authorList>
            <person name="Kim Y.-M."/>
        </authorList>
    </citation>
    <scope>NUCLEOTIDE SEQUENCE [LARGE SCALE GENOMIC DNA]</scope>
    <source>
        <strain evidence="1">YM2019G1</strain>
    </source>
</reference>
<keyword evidence="2" id="KW-1185">Reference proteome</keyword>
<gene>
    <name evidence="1" type="ORF">F3Y22_tig00111008pilonHSYRG00141</name>
</gene>
<accession>A0A6A2Z711</accession>
<protein>
    <recommendedName>
        <fullName evidence="3">GDSL esterase/lipase</fullName>
    </recommendedName>
</protein>
<dbReference type="EMBL" id="VEPZ02001200">
    <property type="protein sequence ID" value="KAE8687764.1"/>
    <property type="molecule type" value="Genomic_DNA"/>
</dbReference>
<organism evidence="1 2">
    <name type="scientific">Hibiscus syriacus</name>
    <name type="common">Rose of Sharon</name>
    <dbReference type="NCBI Taxonomy" id="106335"/>
    <lineage>
        <taxon>Eukaryota</taxon>
        <taxon>Viridiplantae</taxon>
        <taxon>Streptophyta</taxon>
        <taxon>Embryophyta</taxon>
        <taxon>Tracheophyta</taxon>
        <taxon>Spermatophyta</taxon>
        <taxon>Magnoliopsida</taxon>
        <taxon>eudicotyledons</taxon>
        <taxon>Gunneridae</taxon>
        <taxon>Pentapetalae</taxon>
        <taxon>rosids</taxon>
        <taxon>malvids</taxon>
        <taxon>Malvales</taxon>
        <taxon>Malvaceae</taxon>
        <taxon>Malvoideae</taxon>
        <taxon>Hibiscus</taxon>
    </lineage>
</organism>
<evidence type="ECO:0008006" key="3">
    <source>
        <dbReference type="Google" id="ProtNLM"/>
    </source>
</evidence>
<name>A0A6A2Z711_HIBSY</name>
<dbReference type="Gene3D" id="3.40.50.1110">
    <property type="entry name" value="SGNH hydrolase"/>
    <property type="match status" value="1"/>
</dbReference>
<proteinExistence type="predicted"/>
<dbReference type="PANTHER" id="PTHR45642:SF12">
    <property type="entry name" value="OS09G0132900 PROTEIN"/>
    <property type="match status" value="1"/>
</dbReference>
<dbReference type="Proteomes" id="UP000436088">
    <property type="component" value="Unassembled WGS sequence"/>
</dbReference>
<sequence>MSSITLIGAVTVTVARRWRIGEGIRVVNEMRQIASYSRSTRSRLDKYSDRMDSSRARARLEFLMSRNELLDIRLENLFPKPLSSACGEDEMSCYSLTPFFLWLFVSLSLSTATKAKVPAIIVFGDSFVDSGNKNLAIPAYLDPAYNISDFATGVCFASAGTGYDNATSKSELGLEFPWKKEVQIVIVALELKIVVVVQEEWTVRAE</sequence>
<comment type="caution">
    <text evidence="1">The sequence shown here is derived from an EMBL/GenBank/DDBJ whole genome shotgun (WGS) entry which is preliminary data.</text>
</comment>
<dbReference type="PANTHER" id="PTHR45642">
    <property type="entry name" value="GDSL ESTERASE/LIPASE EXL3"/>
    <property type="match status" value="1"/>
</dbReference>
<evidence type="ECO:0000313" key="2">
    <source>
        <dbReference type="Proteomes" id="UP000436088"/>
    </source>
</evidence>
<dbReference type="AlphaFoldDB" id="A0A6A2Z711"/>
<evidence type="ECO:0000313" key="1">
    <source>
        <dbReference type="EMBL" id="KAE8687764.1"/>
    </source>
</evidence>
<dbReference type="InterPro" id="IPR050592">
    <property type="entry name" value="GDSL_lipolytic_enzyme"/>
</dbReference>